<keyword evidence="2" id="KW-0677">Repeat</keyword>
<dbReference type="Pfam" id="PF13516">
    <property type="entry name" value="LRR_6"/>
    <property type="match status" value="1"/>
</dbReference>
<dbReference type="PROSITE" id="PS51450">
    <property type="entry name" value="LRR"/>
    <property type="match status" value="5"/>
</dbReference>
<evidence type="ECO:0000256" key="2">
    <source>
        <dbReference type="ARBA" id="ARBA00022737"/>
    </source>
</evidence>
<dbReference type="OrthoDB" id="7451790at2759"/>
<dbReference type="AlphaFoldDB" id="A0A1D2VFW0"/>
<name>A0A1D2VFW0_9ASCO</name>
<dbReference type="InterPro" id="IPR025875">
    <property type="entry name" value="Leu-rich_rpt_4"/>
</dbReference>
<dbReference type="SMART" id="SM00365">
    <property type="entry name" value="LRR_SD22"/>
    <property type="match status" value="4"/>
</dbReference>
<dbReference type="SUPFAM" id="SSF52058">
    <property type="entry name" value="L domain-like"/>
    <property type="match status" value="1"/>
</dbReference>
<dbReference type="InParanoid" id="A0A1D2VFW0"/>
<dbReference type="InterPro" id="IPR001611">
    <property type="entry name" value="Leu-rich_rpt"/>
</dbReference>
<protein>
    <submittedName>
        <fullName evidence="3">L domain-like protein</fullName>
    </submittedName>
</protein>
<dbReference type="GeneID" id="30968569"/>
<reference evidence="4" key="1">
    <citation type="submission" date="2016-05" db="EMBL/GenBank/DDBJ databases">
        <title>Comparative genomics of biotechnologically important yeasts.</title>
        <authorList>
            <consortium name="DOE Joint Genome Institute"/>
            <person name="Riley R."/>
            <person name="Haridas S."/>
            <person name="Wolfe K.H."/>
            <person name="Lopes M.R."/>
            <person name="Hittinger C.T."/>
            <person name="Goker M."/>
            <person name="Salamov A."/>
            <person name="Wisecaver J."/>
            <person name="Long T.M."/>
            <person name="Aerts A.L."/>
            <person name="Barry K."/>
            <person name="Choi C."/>
            <person name="Clum A."/>
            <person name="Coughlan A.Y."/>
            <person name="Deshpande S."/>
            <person name="Douglass A.P."/>
            <person name="Hanson S.J."/>
            <person name="Klenk H.-P."/>
            <person name="Labutti K."/>
            <person name="Lapidus A."/>
            <person name="Lindquist E."/>
            <person name="Lipzen A."/>
            <person name="Meier-Kolthoff J.P."/>
            <person name="Ohm R.A."/>
            <person name="Otillar R.P."/>
            <person name="Pangilinan J."/>
            <person name="Peng Y."/>
            <person name="Rokas A."/>
            <person name="Rosa C.A."/>
            <person name="Scheuner C."/>
            <person name="Sibirny A.A."/>
            <person name="Slot J.C."/>
            <person name="Stielow J.B."/>
            <person name="Sun H."/>
            <person name="Kurtzman C.P."/>
            <person name="Blackwell M."/>
            <person name="Grigoriev I.V."/>
            <person name="Jeffries T.W."/>
        </authorList>
    </citation>
    <scope>NUCLEOTIDE SEQUENCE [LARGE SCALE GENOMIC DNA]</scope>
    <source>
        <strain evidence="4">DSM 1968</strain>
    </source>
</reference>
<sequence length="642" mass="74868">MELSGTGLVQKLISKVSKQLHSPSTSSNLTPKEISAASKVSNSAFIHLTTDYQYHNSIIKKSLLFSSSNIFDKDSNNLTDQDYWNDYNNDFTIDTDIINRFGNRKFGVPKDALYFENLDFSLYSPEYSKLIQNLTLSLNVFELNEAKSNLLFDIIKKTKDLQNINFIVYSPNVLFPYNLRGPNNLRPSKNKYEVWNQFTKSLILVNSSSLKLVTINFRDFLIDVSDYFWFLNQLTEDRSRSYFTNGARFFLKFESFGKSSLFLKQKKSKYTRILIKKDKLGVKNNNKHRIDSNFLSQFSKVSRSIKQINQFTINDDIFFKELNSFMKLSFDYSFPFSFPHQTIEIQPFASFLKIKSVVFQSGKLTNLENLNKTQFTELDLPGCQIVDIEIIPSFKYLTYLNLSDNKIEEISFLSKMIDLRTLNLADNEIKDISCLSKLIDLRSLNLNRNKIDDVSSLGKLIYLTDLKLDNNRITDIDFVINLKELKNLTFSRNNVEKINNLSGLNNLIFLKGSFNRIKNVKDILFSVENAKNFKKLREIKISINIIENLQNLYIPDNVEYFDFSWNEIKEFSIKNVENLLKLKFIRLNCNSLRELNNFEIPNNIERIYLNHNNLQYLVIPHNCNALELQLLYLDSGVLVDED</sequence>
<dbReference type="Proteomes" id="UP000095038">
    <property type="component" value="Unassembled WGS sequence"/>
</dbReference>
<evidence type="ECO:0000256" key="1">
    <source>
        <dbReference type="ARBA" id="ARBA00022614"/>
    </source>
</evidence>
<dbReference type="PANTHER" id="PTHR46652:SF3">
    <property type="entry name" value="LEUCINE-RICH REPEAT-CONTAINING PROTEIN 9"/>
    <property type="match status" value="1"/>
</dbReference>
<keyword evidence="4" id="KW-1185">Reference proteome</keyword>
<dbReference type="Pfam" id="PF12799">
    <property type="entry name" value="LRR_4"/>
    <property type="match status" value="1"/>
</dbReference>
<dbReference type="STRING" id="1344418.A0A1D2VFW0"/>
<evidence type="ECO:0000313" key="4">
    <source>
        <dbReference type="Proteomes" id="UP000095038"/>
    </source>
</evidence>
<dbReference type="InterPro" id="IPR032675">
    <property type="entry name" value="LRR_dom_sf"/>
</dbReference>
<gene>
    <name evidence="3" type="ORF">ASCRUDRAFT_86757</name>
</gene>
<proteinExistence type="predicted"/>
<evidence type="ECO:0000313" key="3">
    <source>
        <dbReference type="EMBL" id="ODV60515.1"/>
    </source>
</evidence>
<dbReference type="EMBL" id="KV454482">
    <property type="protein sequence ID" value="ODV60515.1"/>
    <property type="molecule type" value="Genomic_DNA"/>
</dbReference>
<dbReference type="PANTHER" id="PTHR46652">
    <property type="entry name" value="LEUCINE-RICH REPEAT AND IQ DOMAIN-CONTAINING PROTEIN 1-RELATED"/>
    <property type="match status" value="1"/>
</dbReference>
<dbReference type="RefSeq" id="XP_020046822.1">
    <property type="nucleotide sequence ID" value="XM_020194933.1"/>
</dbReference>
<dbReference type="Gene3D" id="3.80.10.10">
    <property type="entry name" value="Ribonuclease Inhibitor"/>
    <property type="match status" value="1"/>
</dbReference>
<accession>A0A1D2VFW0</accession>
<keyword evidence="1" id="KW-0433">Leucine-rich repeat</keyword>
<organism evidence="3 4">
    <name type="scientific">Ascoidea rubescens DSM 1968</name>
    <dbReference type="NCBI Taxonomy" id="1344418"/>
    <lineage>
        <taxon>Eukaryota</taxon>
        <taxon>Fungi</taxon>
        <taxon>Dikarya</taxon>
        <taxon>Ascomycota</taxon>
        <taxon>Saccharomycotina</taxon>
        <taxon>Saccharomycetes</taxon>
        <taxon>Ascoideaceae</taxon>
        <taxon>Ascoidea</taxon>
    </lineage>
</organism>
<dbReference type="InterPro" id="IPR050836">
    <property type="entry name" value="SDS22/Internalin_LRR"/>
</dbReference>